<dbReference type="EMBL" id="FNDE01000002">
    <property type="protein sequence ID" value="SDG76729.1"/>
    <property type="molecule type" value="Genomic_DNA"/>
</dbReference>
<keyword evidence="5" id="KW-1185">Reference proteome</keyword>
<evidence type="ECO:0000313" key="3">
    <source>
        <dbReference type="EMBL" id="SDG76729.1"/>
    </source>
</evidence>
<reference evidence="2 5" key="2">
    <citation type="submission" date="2021-08" db="EMBL/GenBank/DDBJ databases">
        <title>Complete genome sequence of the strain Aneurinibacillus thermoaerophilus CCM 8960.</title>
        <authorList>
            <person name="Musilova J."/>
            <person name="Kourilova X."/>
            <person name="Pernicova I."/>
            <person name="Bezdicek M."/>
            <person name="Lengerova M."/>
            <person name="Obruca S."/>
            <person name="Sedlar K."/>
        </authorList>
    </citation>
    <scope>NUCLEOTIDE SEQUENCE [LARGE SCALE GENOMIC DNA]</scope>
    <source>
        <strain evidence="2 5">CCM 8960</strain>
    </source>
</reference>
<evidence type="ECO:0000256" key="1">
    <source>
        <dbReference type="ARBA" id="ARBA00093770"/>
    </source>
</evidence>
<dbReference type="Proteomes" id="UP000198956">
    <property type="component" value="Unassembled WGS sequence"/>
</dbReference>
<dbReference type="Proteomes" id="UP000826616">
    <property type="component" value="Chromosome"/>
</dbReference>
<comment type="similarity">
    <text evidence="1">Belongs to the Rv0495c family.</text>
</comment>
<sequence>MRSRYYGTPEELGFAESLAVYEYIVPRLGKTILRHGSYLIDINALLTPVNLDCFHCHLVHGHNCCEKGQPYSMHGDNLALFEKHAFTILETYTNDGRAQEAREKGVFEKTIHTNYYSSIRTFEENCLYLIEENGKRICAIHKYALDKGMNPSQIKPFSCSLFPLEIIECDLGLLITAAIRETESFSRWGDYYRKNYACVNPKRRPAGSPKNYFAPEGYVPAWTWARSLLATYWGERTVQEIEALLHSE</sequence>
<protein>
    <submittedName>
        <fullName evidence="2">DUF3109 family protein</fullName>
    </submittedName>
</protein>
<dbReference type="InterPro" id="IPR021458">
    <property type="entry name" value="Rv0495c"/>
</dbReference>
<dbReference type="AlphaFoldDB" id="A0A1G7WXS0"/>
<reference evidence="3 4" key="1">
    <citation type="submission" date="2016-10" db="EMBL/GenBank/DDBJ databases">
        <authorList>
            <person name="de Groot N.N."/>
        </authorList>
    </citation>
    <scope>NUCLEOTIDE SEQUENCE [LARGE SCALE GENOMIC DNA]</scope>
    <source>
        <strain evidence="3 4">L 420-91</strain>
    </source>
</reference>
<evidence type="ECO:0000313" key="2">
    <source>
        <dbReference type="EMBL" id="QYY43528.1"/>
    </source>
</evidence>
<evidence type="ECO:0000313" key="4">
    <source>
        <dbReference type="Proteomes" id="UP000198956"/>
    </source>
</evidence>
<proteinExistence type="inferred from homology"/>
<name>A0A1G7WXS0_ANETH</name>
<dbReference type="GeneID" id="97140640"/>
<accession>A0A1G7WXS0</accession>
<organism evidence="3 4">
    <name type="scientific">Aneurinibacillus thermoaerophilus</name>
    <dbReference type="NCBI Taxonomy" id="143495"/>
    <lineage>
        <taxon>Bacteria</taxon>
        <taxon>Bacillati</taxon>
        <taxon>Bacillota</taxon>
        <taxon>Bacilli</taxon>
        <taxon>Bacillales</taxon>
        <taxon>Paenibacillaceae</taxon>
        <taxon>Aneurinibacillus group</taxon>
        <taxon>Aneurinibacillus</taxon>
    </lineage>
</organism>
<evidence type="ECO:0000313" key="5">
    <source>
        <dbReference type="Proteomes" id="UP000826616"/>
    </source>
</evidence>
<dbReference type="EMBL" id="CP080764">
    <property type="protein sequence ID" value="QYY43528.1"/>
    <property type="molecule type" value="Genomic_DNA"/>
</dbReference>
<gene>
    <name evidence="2" type="ORF">K3F53_04605</name>
    <name evidence="3" type="ORF">SAMN04489735_1002207</name>
</gene>
<dbReference type="Pfam" id="PF11307">
    <property type="entry name" value="DUF3109"/>
    <property type="match status" value="1"/>
</dbReference>
<dbReference type="RefSeq" id="WP_162265042.1">
    <property type="nucleotide sequence ID" value="NZ_CP080764.1"/>
</dbReference>